<dbReference type="InterPro" id="IPR056823">
    <property type="entry name" value="TEN-like_YD-shell"/>
</dbReference>
<dbReference type="PANTHER" id="PTHR32305:SF15">
    <property type="entry name" value="PROTEIN RHSA-RELATED"/>
    <property type="match status" value="1"/>
</dbReference>
<dbReference type="Gene3D" id="2.180.10.10">
    <property type="entry name" value="RHS repeat-associated core"/>
    <property type="match status" value="1"/>
</dbReference>
<dbReference type="AlphaFoldDB" id="A0A975ATG2"/>
<proteinExistence type="predicted"/>
<name>A0A975ATG2_9GAMM</name>
<dbReference type="InterPro" id="IPR050708">
    <property type="entry name" value="T6SS_VgrG/RHS"/>
</dbReference>
<accession>A0A975ATG2</accession>
<dbReference type="Proteomes" id="UP000639274">
    <property type="component" value="Chromosome"/>
</dbReference>
<sequence length="203" mass="22454">MGTSTNIIKYQHTDALGSPVVITDAGGNIIERSKFEPYGLLINRPLQNGPGYTGHVSDKETGLSYMQQRYYDPGIGRMLSVDPVTANPNTGAKFNRYAYGLNNPYRFTDPDGRDDLDMFALTDPLRVPALRFSMPGWFTVMGHGGYAGTTEYALRNDAGKLVPFTGPRLNAEYTANAIKQAGFENWKYGGVFFGALPRRNYCN</sequence>
<reference evidence="3 4" key="1">
    <citation type="submission" date="2021-03" db="EMBL/GenBank/DDBJ databases">
        <title>Lysobacter sp. nov. isolated from soil of gangwondo yeongwol, south Korea.</title>
        <authorList>
            <person name="Kim K.R."/>
            <person name="Kim K.H."/>
            <person name="Jeon C.O."/>
        </authorList>
    </citation>
    <scope>NUCLEOTIDE SEQUENCE [LARGE SCALE GENOMIC DNA]</scope>
    <source>
        <strain evidence="3 4">R19</strain>
    </source>
</reference>
<gene>
    <name evidence="3" type="ORF">I8J32_007790</name>
</gene>
<keyword evidence="4" id="KW-1185">Reference proteome</keyword>
<evidence type="ECO:0000313" key="3">
    <source>
        <dbReference type="EMBL" id="QSX79999.1"/>
    </source>
</evidence>
<dbReference type="KEGG" id="lsf:I8J32_007790"/>
<protein>
    <recommendedName>
        <fullName evidence="2">Teneurin-like YD-shell domain-containing protein</fullName>
    </recommendedName>
</protein>
<evidence type="ECO:0000259" key="2">
    <source>
        <dbReference type="Pfam" id="PF25023"/>
    </source>
</evidence>
<evidence type="ECO:0000256" key="1">
    <source>
        <dbReference type="ARBA" id="ARBA00022737"/>
    </source>
</evidence>
<dbReference type="Pfam" id="PF25023">
    <property type="entry name" value="TEN_YD-shell"/>
    <property type="match status" value="1"/>
</dbReference>
<dbReference type="InterPro" id="IPR022385">
    <property type="entry name" value="Rhs_assc_core"/>
</dbReference>
<evidence type="ECO:0000313" key="4">
    <source>
        <dbReference type="Proteomes" id="UP000639274"/>
    </source>
</evidence>
<feature type="domain" description="Teneurin-like YD-shell" evidence="2">
    <location>
        <begin position="12"/>
        <end position="104"/>
    </location>
</feature>
<dbReference type="NCBIfam" id="TIGR03696">
    <property type="entry name" value="Rhs_assc_core"/>
    <property type="match status" value="1"/>
</dbReference>
<dbReference type="EMBL" id="CP071518">
    <property type="protein sequence ID" value="QSX79999.1"/>
    <property type="molecule type" value="Genomic_DNA"/>
</dbReference>
<dbReference type="PANTHER" id="PTHR32305">
    <property type="match status" value="1"/>
</dbReference>
<organism evidence="3 4">
    <name type="scientific">Agrilutibacter solisilvae</name>
    <dbReference type="NCBI Taxonomy" id="2763317"/>
    <lineage>
        <taxon>Bacteria</taxon>
        <taxon>Pseudomonadati</taxon>
        <taxon>Pseudomonadota</taxon>
        <taxon>Gammaproteobacteria</taxon>
        <taxon>Lysobacterales</taxon>
        <taxon>Lysobacteraceae</taxon>
        <taxon>Agrilutibacter</taxon>
    </lineage>
</organism>
<keyword evidence="1" id="KW-0677">Repeat</keyword>